<gene>
    <name evidence="1" type="primary">Natt3</name>
    <name evidence="1" type="ORF">PYCJOC_R10089</name>
</gene>
<dbReference type="PANTHER" id="PTHR31649">
    <property type="entry name" value="AGAP009604-PA"/>
    <property type="match status" value="1"/>
</dbReference>
<keyword evidence="2" id="KW-1185">Reference proteome</keyword>
<dbReference type="OrthoDB" id="1925699at2759"/>
<proteinExistence type="predicted"/>
<dbReference type="Proteomes" id="UP000535705">
    <property type="component" value="Unassembled WGS sequence"/>
</dbReference>
<reference evidence="1 2" key="1">
    <citation type="submission" date="2019-09" db="EMBL/GenBank/DDBJ databases">
        <title>Bird 10,000 Genomes (B10K) Project - Family phase.</title>
        <authorList>
            <person name="Zhang G."/>
        </authorList>
    </citation>
    <scope>NUCLEOTIDE SEQUENCE [LARGE SCALE GENOMIC DNA]</scope>
    <source>
        <strain evidence="1">B10K-DU-002-42</strain>
        <tissue evidence="1">Muscle</tissue>
    </source>
</reference>
<comment type="caution">
    <text evidence="1">The sequence shown here is derived from an EMBL/GenBank/DDBJ whole genome shotgun (WGS) entry which is preliminary data.</text>
</comment>
<dbReference type="InterPro" id="IPR006616">
    <property type="entry name" value="DM9_repeat"/>
</dbReference>
<protein>
    <submittedName>
        <fullName evidence="1">NATT3 protein</fullName>
    </submittedName>
</protein>
<organism evidence="1 2">
    <name type="scientific">Pycnonotus jocosus</name>
    <name type="common">Red-whiskered bulbul</name>
    <name type="synonym">Lanius jocosus</name>
    <dbReference type="NCBI Taxonomy" id="182897"/>
    <lineage>
        <taxon>Eukaryota</taxon>
        <taxon>Metazoa</taxon>
        <taxon>Chordata</taxon>
        <taxon>Craniata</taxon>
        <taxon>Vertebrata</taxon>
        <taxon>Euteleostomi</taxon>
        <taxon>Archelosauria</taxon>
        <taxon>Archosauria</taxon>
        <taxon>Dinosauria</taxon>
        <taxon>Saurischia</taxon>
        <taxon>Theropoda</taxon>
        <taxon>Coelurosauria</taxon>
        <taxon>Aves</taxon>
        <taxon>Neognathae</taxon>
        <taxon>Neoaves</taxon>
        <taxon>Telluraves</taxon>
        <taxon>Australaves</taxon>
        <taxon>Passeriformes</taxon>
        <taxon>Sylvioidea</taxon>
        <taxon>Pycnonotidae</taxon>
        <taxon>Pycnonotus</taxon>
    </lineage>
</organism>
<dbReference type="EMBL" id="VWYP01017459">
    <property type="protein sequence ID" value="NXR77550.1"/>
    <property type="molecule type" value="Genomic_DNA"/>
</dbReference>
<dbReference type="Pfam" id="PF11901">
    <property type="entry name" value="DM9"/>
    <property type="match status" value="1"/>
</dbReference>
<accession>A0A7L2NZ20</accession>
<dbReference type="SMART" id="SM00696">
    <property type="entry name" value="DM9"/>
    <property type="match status" value="1"/>
</dbReference>
<dbReference type="PANTHER" id="PTHR31649:SF1">
    <property type="entry name" value="FARNESOIC ACID O-METHYL TRANSFERASE DOMAIN-CONTAINING PROTEIN"/>
    <property type="match status" value="1"/>
</dbReference>
<feature type="non-terminal residue" evidence="1">
    <location>
        <position position="1"/>
    </location>
</feature>
<evidence type="ECO:0000313" key="1">
    <source>
        <dbReference type="EMBL" id="NXR77550.1"/>
    </source>
</evidence>
<evidence type="ECO:0000313" key="2">
    <source>
        <dbReference type="Proteomes" id="UP000535705"/>
    </source>
</evidence>
<sequence>FPCSTPSCDLGSFSPGRGRFCSYTWGEEERRSPEFRLLVNPGGFEALLWVPGSFGSAPEGAVESCPNTDLFVGRSPQGLGKVSKEHQALFVPVQGEEVWYKWYEVLVVRRGSSDLSISSVSYNGSAASLRSEPAAL</sequence>
<feature type="non-terminal residue" evidence="1">
    <location>
        <position position="136"/>
    </location>
</feature>
<dbReference type="AlphaFoldDB" id="A0A7L2NZ20"/>
<name>A0A7L2NZ20_PYCJO</name>